<dbReference type="EMBL" id="CADCUR010000281">
    <property type="protein sequence ID" value="CAA9424066.1"/>
    <property type="molecule type" value="Genomic_DNA"/>
</dbReference>
<accession>A0A6J4PU89</accession>
<evidence type="ECO:0000313" key="2">
    <source>
        <dbReference type="EMBL" id="CAA9424066.1"/>
    </source>
</evidence>
<keyword evidence="1" id="KW-0812">Transmembrane</keyword>
<keyword evidence="1" id="KW-1133">Transmembrane helix</keyword>
<dbReference type="AlphaFoldDB" id="A0A6J4PU89"/>
<organism evidence="2">
    <name type="scientific">uncultured Pyrinomonadaceae bacterium</name>
    <dbReference type="NCBI Taxonomy" id="2283094"/>
    <lineage>
        <taxon>Bacteria</taxon>
        <taxon>Pseudomonadati</taxon>
        <taxon>Acidobacteriota</taxon>
        <taxon>Blastocatellia</taxon>
        <taxon>Blastocatellales</taxon>
        <taxon>Pyrinomonadaceae</taxon>
        <taxon>environmental samples</taxon>
    </lineage>
</organism>
<reference evidence="2" key="1">
    <citation type="submission" date="2020-02" db="EMBL/GenBank/DDBJ databases">
        <authorList>
            <person name="Meier V. D."/>
        </authorList>
    </citation>
    <scope>NUCLEOTIDE SEQUENCE</scope>
    <source>
        <strain evidence="2">AVDCRST_MAG74</strain>
    </source>
</reference>
<keyword evidence="1" id="KW-0472">Membrane</keyword>
<proteinExistence type="predicted"/>
<protein>
    <submittedName>
        <fullName evidence="2">Uncharacterized protein</fullName>
    </submittedName>
</protein>
<evidence type="ECO:0000256" key="1">
    <source>
        <dbReference type="SAM" id="Phobius"/>
    </source>
</evidence>
<feature type="transmembrane region" description="Helical" evidence="1">
    <location>
        <begin position="20"/>
        <end position="41"/>
    </location>
</feature>
<gene>
    <name evidence="2" type="ORF">AVDCRST_MAG74-3207</name>
</gene>
<name>A0A6J4PU89_9BACT</name>
<sequence length="47" mass="5582">MKSEDIKPIEEVEELPDSWWYRVYLGVIITTILVISALWAFSRYFSS</sequence>